<keyword evidence="2" id="KW-1185">Reference proteome</keyword>
<dbReference type="Proteomes" id="UP000688137">
    <property type="component" value="Unassembled WGS sequence"/>
</dbReference>
<accession>A0A8S1M2N4</accession>
<protein>
    <submittedName>
        <fullName evidence="1">Uncharacterized protein</fullName>
    </submittedName>
</protein>
<evidence type="ECO:0000313" key="2">
    <source>
        <dbReference type="Proteomes" id="UP000688137"/>
    </source>
</evidence>
<dbReference type="EMBL" id="CAJJDM010000052">
    <property type="protein sequence ID" value="CAD8074157.1"/>
    <property type="molecule type" value="Genomic_DNA"/>
</dbReference>
<comment type="caution">
    <text evidence="1">The sequence shown here is derived from an EMBL/GenBank/DDBJ whole genome shotgun (WGS) entry which is preliminary data.</text>
</comment>
<evidence type="ECO:0000313" key="1">
    <source>
        <dbReference type="EMBL" id="CAD8074157.1"/>
    </source>
</evidence>
<organism evidence="1 2">
    <name type="scientific">Paramecium primaurelia</name>
    <dbReference type="NCBI Taxonomy" id="5886"/>
    <lineage>
        <taxon>Eukaryota</taxon>
        <taxon>Sar</taxon>
        <taxon>Alveolata</taxon>
        <taxon>Ciliophora</taxon>
        <taxon>Intramacronucleata</taxon>
        <taxon>Oligohymenophorea</taxon>
        <taxon>Peniculida</taxon>
        <taxon>Parameciidae</taxon>
        <taxon>Paramecium</taxon>
    </lineage>
</organism>
<sequence length="163" mass="19803">MLYKEFFKQQNIFIDITKLIGNQKQINQSRAREVEMQNAKKQMENQHMFVMMIQIMMKKIQQRKCRIQINYQKWKLNQIYSIQLCQFKNTDFIICCLNKKFQKDALEILKIQTQVARVVVDQVKMLNIAENNINKIKYKYQRESSFYQKQIKLDIQACQYANN</sequence>
<proteinExistence type="predicted"/>
<dbReference type="AlphaFoldDB" id="A0A8S1M2N4"/>
<reference evidence="1" key="1">
    <citation type="submission" date="2021-01" db="EMBL/GenBank/DDBJ databases">
        <authorList>
            <consortium name="Genoscope - CEA"/>
            <person name="William W."/>
        </authorList>
    </citation>
    <scope>NUCLEOTIDE SEQUENCE</scope>
</reference>
<name>A0A8S1M2N4_PARPR</name>
<gene>
    <name evidence="1" type="ORF">PPRIM_AZ9-3.1.T0520107</name>
</gene>